<dbReference type="Proteomes" id="UP000009286">
    <property type="component" value="Chromosome"/>
</dbReference>
<sequence>MDRLMAPLNTKAPAANPGQTEILAGVVGGFVVSVRTMDGLME</sequence>
<proteinExistence type="predicted"/>
<dbReference type="AlphaFoldDB" id="G2KR18"/>
<dbReference type="EMBL" id="CP002382">
    <property type="protein sequence ID" value="AEP08670.1"/>
    <property type="molecule type" value="Genomic_DNA"/>
</dbReference>
<evidence type="ECO:0000313" key="1">
    <source>
        <dbReference type="EMBL" id="AEP08670.1"/>
    </source>
</evidence>
<dbReference type="KEGG" id="mai:MICA_325"/>
<evidence type="ECO:0000313" key="2">
    <source>
        <dbReference type="Proteomes" id="UP000009286"/>
    </source>
</evidence>
<gene>
    <name evidence="1" type="ordered locus">MICA_325</name>
</gene>
<dbReference type="HOGENOM" id="CLU_3254020_0_0_5"/>
<accession>G2KR18</accession>
<dbReference type="STRING" id="856793.MICA_325"/>
<protein>
    <submittedName>
        <fullName evidence="1">Uncharacterized protein</fullName>
    </submittedName>
</protein>
<keyword evidence="2" id="KW-1185">Reference proteome</keyword>
<reference evidence="1 2" key="1">
    <citation type="journal article" date="2011" name="BMC Genomics">
        <title>Genomic insights into an obligate epibiotic bacterial predator: Micavibrio aeruginosavorus ARL-13.</title>
        <authorList>
            <person name="Wang Z."/>
            <person name="Kadouri D."/>
            <person name="Wu M."/>
        </authorList>
    </citation>
    <scope>NUCLEOTIDE SEQUENCE [LARGE SCALE GENOMIC DNA]</scope>
    <source>
        <strain evidence="1 2">ARL-13</strain>
    </source>
</reference>
<organism evidence="1 2">
    <name type="scientific">Micavibrio aeruginosavorus (strain ARL-13)</name>
    <dbReference type="NCBI Taxonomy" id="856793"/>
    <lineage>
        <taxon>Bacteria</taxon>
        <taxon>Pseudomonadati</taxon>
        <taxon>Bdellovibrionota</taxon>
        <taxon>Bdellovibrionia</taxon>
        <taxon>Bdellovibrionales</taxon>
        <taxon>Pseudobdellovibrionaceae</taxon>
        <taxon>Micavibrio</taxon>
    </lineage>
</organism>
<dbReference type="RefSeq" id="WP_014101893.1">
    <property type="nucleotide sequence ID" value="NC_016026.1"/>
</dbReference>
<name>G2KR18_MICAA</name>